<dbReference type="RefSeq" id="WP_017839134.1">
    <property type="nucleotide sequence ID" value="NZ_CP035467.1"/>
</dbReference>
<organism evidence="2 3">
    <name type="scientific">Methylotuvimicrobium buryatense</name>
    <name type="common">Methylomicrobium buryatense</name>
    <dbReference type="NCBI Taxonomy" id="95641"/>
    <lineage>
        <taxon>Bacteria</taxon>
        <taxon>Pseudomonadati</taxon>
        <taxon>Pseudomonadota</taxon>
        <taxon>Gammaproteobacteria</taxon>
        <taxon>Methylococcales</taxon>
        <taxon>Methylococcaceae</taxon>
        <taxon>Methylotuvimicrobium</taxon>
    </lineage>
</organism>
<dbReference type="PROSITE" id="PS51708">
    <property type="entry name" value="CHAD"/>
    <property type="match status" value="1"/>
</dbReference>
<proteinExistence type="predicted"/>
<dbReference type="EMBL" id="CP035467">
    <property type="protein sequence ID" value="QCW83017.1"/>
    <property type="molecule type" value="Genomic_DNA"/>
</dbReference>
<gene>
    <name evidence="2" type="ORF">EQU24_12795</name>
</gene>
<dbReference type="PANTHER" id="PTHR39339">
    <property type="entry name" value="SLR1444 PROTEIN"/>
    <property type="match status" value="1"/>
</dbReference>
<dbReference type="PANTHER" id="PTHR39339:SF1">
    <property type="entry name" value="CHAD DOMAIN-CONTAINING PROTEIN"/>
    <property type="match status" value="1"/>
</dbReference>
<evidence type="ECO:0000313" key="3">
    <source>
        <dbReference type="Proteomes" id="UP000305881"/>
    </source>
</evidence>
<dbReference type="Pfam" id="PF05235">
    <property type="entry name" value="CHAD"/>
    <property type="match status" value="1"/>
</dbReference>
<protein>
    <submittedName>
        <fullName evidence="2">CHAD domain-containing protein</fullName>
    </submittedName>
</protein>
<dbReference type="Gene3D" id="1.40.20.10">
    <property type="entry name" value="CHAD domain"/>
    <property type="match status" value="1"/>
</dbReference>
<accession>A0A4P9UP33</accession>
<evidence type="ECO:0000259" key="1">
    <source>
        <dbReference type="PROSITE" id="PS51708"/>
    </source>
</evidence>
<dbReference type="OrthoDB" id="9810154at2"/>
<dbReference type="InterPro" id="IPR007899">
    <property type="entry name" value="CHAD_dom"/>
</dbReference>
<evidence type="ECO:0000313" key="2">
    <source>
        <dbReference type="EMBL" id="QCW83017.1"/>
    </source>
</evidence>
<sequence>MTTTTLNFEFPGYLTANKFLSQLADKANLNPVSEHYTLISYYDTFDWRLYRSGIICELNRSQTVSILTLKNLHTGQLIASADLDSVPKFAKEFPSENIRNILAPLLEMRALLPLTTLECTRKFVNVLNKDEKTVLKLMIDTFEYIPCRLQLTPIKGYDKAALKFIEALIRIGLVESNQPPLIDALKTQGRKPKDYTSKLNVKLDPNMRSDLAVKYIFSYLLKAIKINEQDTIAATDSEFLHDFRVAVRRTRAGLNQLKNVLPEAETARFSHFFAWLGQITTPTRDLDVYLLDFEHYKKSVPPALREDLNPLYDFIDRKQKQAQKNLASKLKSPDYIAPLIEWEEFLRSPTIKKPTQANALLPIKTLADKRILKVFRRIIKDGQRITDQSPPGELHDLRKTCKKLRYLMEFFQNLYPENEIKSLIKSLKHFQDILGEFQDLEVQEITLKKFSEEMMNEGIPADTFLAMGVLIQTIDKRRRQAREAFQTKFEEFDQPDIQDAFHSLFGC</sequence>
<dbReference type="STRING" id="675511.GCA_000341735_00485"/>
<dbReference type="Proteomes" id="UP000305881">
    <property type="component" value="Chromosome"/>
</dbReference>
<reference evidence="3" key="1">
    <citation type="journal article" date="2019" name="J. Bacteriol.">
        <title>A Mutagenic Screen Identifies a TonB-Dependent Receptor Required for the Lanthanide Metal Switch in the Type I Methanotroph 'Methylotuvimicrobium buryatense' 5GB1C.</title>
        <authorList>
            <person name="Groom J.D."/>
            <person name="Ford S.M."/>
            <person name="Pesesky M.W."/>
            <person name="Lidstrom M.E."/>
        </authorList>
    </citation>
    <scope>NUCLEOTIDE SEQUENCE [LARGE SCALE GENOMIC DNA]</scope>
    <source>
        <strain evidence="3">5GB1C</strain>
    </source>
</reference>
<keyword evidence="3" id="KW-1185">Reference proteome</keyword>
<dbReference type="SMART" id="SM00880">
    <property type="entry name" value="CHAD"/>
    <property type="match status" value="1"/>
</dbReference>
<name>A0A4P9UP33_METBY</name>
<feature type="domain" description="CHAD" evidence="1">
    <location>
        <begin position="206"/>
        <end position="494"/>
    </location>
</feature>
<dbReference type="KEGG" id="mbur:EQU24_12795"/>
<dbReference type="InterPro" id="IPR038186">
    <property type="entry name" value="CHAD_dom_sf"/>
</dbReference>
<dbReference type="AlphaFoldDB" id="A0A4P9UP33"/>